<dbReference type="Proteomes" id="UP000261360">
    <property type="component" value="Unplaced"/>
</dbReference>
<dbReference type="PROSITE" id="PS00232">
    <property type="entry name" value="CADHERIN_1"/>
    <property type="match status" value="1"/>
</dbReference>
<evidence type="ECO:0000256" key="6">
    <source>
        <dbReference type="ARBA" id="ARBA00022837"/>
    </source>
</evidence>
<dbReference type="AlphaFoldDB" id="A0A3B4W8R7"/>
<dbReference type="Ensembl" id="ENSSLDT00000000045.1">
    <property type="protein sequence ID" value="ENSSLDP00000000021.1"/>
    <property type="gene ID" value="ENSSLDG00000000045.1"/>
</dbReference>
<keyword evidence="15" id="KW-1185">Reference proteome</keyword>
<evidence type="ECO:0000256" key="4">
    <source>
        <dbReference type="ARBA" id="ARBA00022729"/>
    </source>
</evidence>
<dbReference type="Pfam" id="PF00028">
    <property type="entry name" value="Cadherin"/>
    <property type="match status" value="1"/>
</dbReference>
<dbReference type="GO" id="GO:0007156">
    <property type="term" value="P:homophilic cell adhesion via plasma membrane adhesion molecules"/>
    <property type="evidence" value="ECO:0007669"/>
    <property type="project" value="InterPro"/>
</dbReference>
<name>A0A3B4W8R7_SERLL</name>
<evidence type="ECO:0000256" key="8">
    <source>
        <dbReference type="ARBA" id="ARBA00022989"/>
    </source>
</evidence>
<evidence type="ECO:0000313" key="14">
    <source>
        <dbReference type="Ensembl" id="ENSSLDP00000000021.1"/>
    </source>
</evidence>
<organism evidence="14 15">
    <name type="scientific">Seriola lalandi dorsalis</name>
    <dbReference type="NCBI Taxonomy" id="1841481"/>
    <lineage>
        <taxon>Eukaryota</taxon>
        <taxon>Metazoa</taxon>
        <taxon>Chordata</taxon>
        <taxon>Craniata</taxon>
        <taxon>Vertebrata</taxon>
        <taxon>Euteleostomi</taxon>
        <taxon>Actinopterygii</taxon>
        <taxon>Neopterygii</taxon>
        <taxon>Teleostei</taxon>
        <taxon>Neoteleostei</taxon>
        <taxon>Acanthomorphata</taxon>
        <taxon>Carangaria</taxon>
        <taxon>Carangiformes</taxon>
        <taxon>Carangidae</taxon>
        <taxon>Seriola</taxon>
    </lineage>
</organism>
<dbReference type="Pfam" id="PF08266">
    <property type="entry name" value="Cadherin_2"/>
    <property type="match status" value="1"/>
</dbReference>
<dbReference type="SMART" id="SM00112">
    <property type="entry name" value="CA"/>
    <property type="match status" value="2"/>
</dbReference>
<dbReference type="Gene3D" id="2.60.40.60">
    <property type="entry name" value="Cadherins"/>
    <property type="match status" value="2"/>
</dbReference>
<evidence type="ECO:0000256" key="10">
    <source>
        <dbReference type="ARBA" id="ARBA00023180"/>
    </source>
</evidence>
<evidence type="ECO:0000256" key="12">
    <source>
        <dbReference type="SAM" id="SignalP"/>
    </source>
</evidence>
<dbReference type="SUPFAM" id="SSF49313">
    <property type="entry name" value="Cadherin-like"/>
    <property type="match status" value="2"/>
</dbReference>
<feature type="chain" id="PRO_5017355956" evidence="12">
    <location>
        <begin position="29"/>
        <end position="229"/>
    </location>
</feature>
<evidence type="ECO:0000256" key="11">
    <source>
        <dbReference type="PROSITE-ProRule" id="PRU00043"/>
    </source>
</evidence>
<dbReference type="FunFam" id="2.60.40.60:FF:000006">
    <property type="entry name" value="Protocadherin alpha 2"/>
    <property type="match status" value="1"/>
</dbReference>
<evidence type="ECO:0000259" key="13">
    <source>
        <dbReference type="PROSITE" id="PS50268"/>
    </source>
</evidence>
<dbReference type="InterPro" id="IPR002126">
    <property type="entry name" value="Cadherin-like_dom"/>
</dbReference>
<dbReference type="PANTHER" id="PTHR24028:SF287">
    <property type="entry name" value="CADHERIN-RELATED NEURONAL RECEPTOR VARIABLE 1-RELATED"/>
    <property type="match status" value="1"/>
</dbReference>
<evidence type="ECO:0000256" key="3">
    <source>
        <dbReference type="ARBA" id="ARBA00022692"/>
    </source>
</evidence>
<dbReference type="GO" id="GO:0005509">
    <property type="term" value="F:calcium ion binding"/>
    <property type="evidence" value="ECO:0007669"/>
    <property type="project" value="UniProtKB-UniRule"/>
</dbReference>
<proteinExistence type="predicted"/>
<protein>
    <submittedName>
        <fullName evidence="14">Protocadherin alpha-4-like</fullName>
    </submittedName>
</protein>
<keyword evidence="7" id="KW-0130">Cell adhesion</keyword>
<reference evidence="14" key="1">
    <citation type="submission" date="2025-08" db="UniProtKB">
        <authorList>
            <consortium name="Ensembl"/>
        </authorList>
    </citation>
    <scope>IDENTIFICATION</scope>
</reference>
<reference evidence="14" key="2">
    <citation type="submission" date="2025-09" db="UniProtKB">
        <authorList>
            <consortium name="Ensembl"/>
        </authorList>
    </citation>
    <scope>IDENTIFICATION</scope>
</reference>
<evidence type="ECO:0000256" key="9">
    <source>
        <dbReference type="ARBA" id="ARBA00023136"/>
    </source>
</evidence>
<dbReference type="PROSITE" id="PS50268">
    <property type="entry name" value="CADHERIN_2"/>
    <property type="match status" value="2"/>
</dbReference>
<dbReference type="GeneTree" id="ENSGT00940000164173"/>
<comment type="subcellular location">
    <subcellularLocation>
        <location evidence="1">Cell membrane</location>
        <topology evidence="1">Single-pass type I membrane protein</topology>
    </subcellularLocation>
</comment>
<dbReference type="GO" id="GO:0009653">
    <property type="term" value="P:anatomical structure morphogenesis"/>
    <property type="evidence" value="ECO:0007669"/>
    <property type="project" value="UniProtKB-ARBA"/>
</dbReference>
<dbReference type="InterPro" id="IPR020894">
    <property type="entry name" value="Cadherin_CS"/>
</dbReference>
<feature type="domain" description="Cadherin" evidence="13">
    <location>
        <begin position="26"/>
        <end position="132"/>
    </location>
</feature>
<dbReference type="InterPro" id="IPR013164">
    <property type="entry name" value="Cadherin_N"/>
</dbReference>
<sequence length="229" mass="25368">MYFSGKTNLFCYYLVVVLLNYCWEAVSGQLSYSVSEEVNPGTSVGNIVKDLNLNVQELESRMFHIVSGSKRKYFDVNLKTGVLYVNERIDREELCAKATKCSVNVEAMINNPLKLYRLEINVVDINDNAPQFSEDLQSLDIAESSFTGLKFGLVEASDLDVGKNGVNTYKLSSNDYFSLEIHKGGDSVSAELVLQKALDREHDSYNVTIVATDGGTPPLSSTNIVTVHV</sequence>
<keyword evidence="5" id="KW-0677">Repeat</keyword>
<evidence type="ECO:0000256" key="7">
    <source>
        <dbReference type="ARBA" id="ARBA00022889"/>
    </source>
</evidence>
<accession>A0A3B4W8R7</accession>
<evidence type="ECO:0000256" key="2">
    <source>
        <dbReference type="ARBA" id="ARBA00022475"/>
    </source>
</evidence>
<dbReference type="GO" id="GO:0005886">
    <property type="term" value="C:plasma membrane"/>
    <property type="evidence" value="ECO:0007669"/>
    <property type="project" value="UniProtKB-SubCell"/>
</dbReference>
<dbReference type="InterPro" id="IPR015919">
    <property type="entry name" value="Cadherin-like_sf"/>
</dbReference>
<keyword evidence="8" id="KW-1133">Transmembrane helix</keyword>
<keyword evidence="4 12" id="KW-0732">Signal</keyword>
<dbReference type="PANTHER" id="PTHR24028">
    <property type="entry name" value="CADHERIN-87A"/>
    <property type="match status" value="1"/>
</dbReference>
<dbReference type="CDD" id="cd11304">
    <property type="entry name" value="Cadherin_repeat"/>
    <property type="match status" value="2"/>
</dbReference>
<feature type="signal peptide" evidence="12">
    <location>
        <begin position="1"/>
        <end position="28"/>
    </location>
</feature>
<evidence type="ECO:0000256" key="1">
    <source>
        <dbReference type="ARBA" id="ARBA00004251"/>
    </source>
</evidence>
<keyword evidence="3" id="KW-0812">Transmembrane</keyword>
<keyword evidence="6 11" id="KW-0106">Calcium</keyword>
<dbReference type="InterPro" id="IPR050174">
    <property type="entry name" value="Protocadherin/Cadherin-CA"/>
</dbReference>
<keyword evidence="10" id="KW-0325">Glycoprotein</keyword>
<evidence type="ECO:0000313" key="15">
    <source>
        <dbReference type="Proteomes" id="UP000261360"/>
    </source>
</evidence>
<keyword evidence="2" id="KW-1003">Cell membrane</keyword>
<dbReference type="FunFam" id="2.60.40.60:FF:000007">
    <property type="entry name" value="Protocadherin alpha 2"/>
    <property type="match status" value="1"/>
</dbReference>
<keyword evidence="9" id="KW-0472">Membrane</keyword>
<evidence type="ECO:0000256" key="5">
    <source>
        <dbReference type="ARBA" id="ARBA00022737"/>
    </source>
</evidence>
<dbReference type="PRINTS" id="PR00205">
    <property type="entry name" value="CADHERIN"/>
</dbReference>
<feature type="domain" description="Cadherin" evidence="13">
    <location>
        <begin position="133"/>
        <end position="229"/>
    </location>
</feature>